<dbReference type="GO" id="GO:0005868">
    <property type="term" value="C:cytoplasmic dynein complex"/>
    <property type="evidence" value="ECO:0007669"/>
    <property type="project" value="UniProtKB-UniRule"/>
</dbReference>
<comment type="subcellular location">
    <subcellularLocation>
        <location evidence="1 11">Cytoplasm</location>
        <location evidence="1 11">Cytoskeleton</location>
    </subcellularLocation>
</comment>
<evidence type="ECO:0000313" key="13">
    <source>
        <dbReference type="EMBL" id="VVC37964.1"/>
    </source>
</evidence>
<dbReference type="GO" id="GO:0016787">
    <property type="term" value="F:hydrolase activity"/>
    <property type="evidence" value="ECO:0007669"/>
    <property type="project" value="UniProtKB-KW"/>
</dbReference>
<proteinExistence type="inferred from homology"/>
<keyword evidence="14" id="KW-1185">Reference proteome</keyword>
<keyword evidence="13" id="KW-0378">Hydrolase</keyword>
<keyword evidence="10 11" id="KW-0206">Cytoskeleton</keyword>
<protein>
    <recommendedName>
        <fullName evidence="11">Dynein light intermediate chain</fullName>
    </recommendedName>
</protein>
<dbReference type="Proteomes" id="UP000325440">
    <property type="component" value="Unassembled WGS sequence"/>
</dbReference>
<evidence type="ECO:0000256" key="12">
    <source>
        <dbReference type="SAM" id="MobiDB-lite"/>
    </source>
</evidence>
<dbReference type="GO" id="GO:0045504">
    <property type="term" value="F:dynein heavy chain binding"/>
    <property type="evidence" value="ECO:0007669"/>
    <property type="project" value="TreeGrafter"/>
</dbReference>
<evidence type="ECO:0000256" key="9">
    <source>
        <dbReference type="ARBA" id="ARBA00023175"/>
    </source>
</evidence>
<evidence type="ECO:0000256" key="11">
    <source>
        <dbReference type="RuleBase" id="RU366047"/>
    </source>
</evidence>
<accession>A0A5E4MZZ0</accession>
<evidence type="ECO:0000256" key="2">
    <source>
        <dbReference type="ARBA" id="ARBA00006831"/>
    </source>
</evidence>
<evidence type="ECO:0000256" key="1">
    <source>
        <dbReference type="ARBA" id="ARBA00004245"/>
    </source>
</evidence>
<dbReference type="OrthoDB" id="27603at2759"/>
<dbReference type="GO" id="GO:0005874">
    <property type="term" value="C:microtubule"/>
    <property type="evidence" value="ECO:0007669"/>
    <property type="project" value="UniProtKB-KW"/>
</dbReference>
<dbReference type="GO" id="GO:0005813">
    <property type="term" value="C:centrosome"/>
    <property type="evidence" value="ECO:0007669"/>
    <property type="project" value="TreeGrafter"/>
</dbReference>
<dbReference type="InterPro" id="IPR022780">
    <property type="entry name" value="Dynein_light_int_chain"/>
</dbReference>
<evidence type="ECO:0000313" key="14">
    <source>
        <dbReference type="Proteomes" id="UP000325440"/>
    </source>
</evidence>
<dbReference type="PANTHER" id="PTHR12688:SF0">
    <property type="entry name" value="DYNEIN LIGHT INTERMEDIATE CHAIN"/>
    <property type="match status" value="1"/>
</dbReference>
<dbReference type="InterPro" id="IPR008467">
    <property type="entry name" value="Dynein1_light_intermed_chain"/>
</dbReference>
<keyword evidence="9 11" id="KW-0505">Motor protein</keyword>
<sequence length="482" mass="55080">MQEEENLWNSMLISLKEKGGTRLPTDKSMIIIGDNQCGKTTLVAKLQGIDDLTKGIGLEYAYIDIRDDYKDDHTKLNVWVQDGNPKYSFLLKFSLSEKNFKNTLIMFVVSMKTPWNIMDQLESWATLLQDYIDNLPIPSDELRQYRQKCIKNWNGYMEDNIHVSDKNGYWEPSLGDGVLTRNLGLDIIVVVTMTDYISILEKENDYKEEHFDFIQHAIRKFCLQYGASLFYTSAKEDKNCDLLYKFLTHKIYNFPFKTPALIVEKDAVFIPAGWDSMKKISILYDNMQTIRHDEFYNSVITKVNTRKVFAKDHEIQAEDEQIFLNKQLGLLNQSANQQIVIGIPRQDLVMRSLTGVSKSGDRRMSLTNQSQGSPTKKIDPAKSTNTLTPAGEGVLANFFNSLLHKKTNQTTNLPKTSDDLSGSKSLILEKAEYHTDTVAELERVTKRTLNLSHETTIETNSSVNCIEEQTLATYGEKSSSEC</sequence>
<dbReference type="InterPro" id="IPR027417">
    <property type="entry name" value="P-loop_NTPase"/>
</dbReference>
<comment type="function">
    <text evidence="11">Acts as one of several non-catalytic accessory components of the cytoplasmic dynein 1 complex that are thought to be involved in linking dynein to cargos and to adapter proteins that regulate dynein function. Cytoplasmic dynein 1 acts as a motor for the intracellular retrograde motility of vesicles and organelles along microtubules. May play a role in binding dynein to membranous organelles or chromosomes.</text>
</comment>
<dbReference type="GO" id="GO:0007018">
    <property type="term" value="P:microtubule-based movement"/>
    <property type="evidence" value="ECO:0007669"/>
    <property type="project" value="InterPro"/>
</dbReference>
<organism evidence="13 14">
    <name type="scientific">Cinara cedri</name>
    <dbReference type="NCBI Taxonomy" id="506608"/>
    <lineage>
        <taxon>Eukaryota</taxon>
        <taxon>Metazoa</taxon>
        <taxon>Ecdysozoa</taxon>
        <taxon>Arthropoda</taxon>
        <taxon>Hexapoda</taxon>
        <taxon>Insecta</taxon>
        <taxon>Pterygota</taxon>
        <taxon>Neoptera</taxon>
        <taxon>Paraneoptera</taxon>
        <taxon>Hemiptera</taxon>
        <taxon>Sternorrhyncha</taxon>
        <taxon>Aphidomorpha</taxon>
        <taxon>Aphidoidea</taxon>
        <taxon>Aphididae</taxon>
        <taxon>Lachninae</taxon>
        <taxon>Cinara</taxon>
    </lineage>
</organism>
<dbReference type="PANTHER" id="PTHR12688">
    <property type="entry name" value="DYNEIN LIGHT INTERMEDIATE CHAIN"/>
    <property type="match status" value="1"/>
</dbReference>
<dbReference type="Pfam" id="PF05783">
    <property type="entry name" value="DLIC"/>
    <property type="match status" value="1"/>
</dbReference>
<dbReference type="AlphaFoldDB" id="A0A5E4MZZ0"/>
<keyword evidence="3 11" id="KW-0813">Transport</keyword>
<evidence type="ECO:0000256" key="5">
    <source>
        <dbReference type="ARBA" id="ARBA00022701"/>
    </source>
</evidence>
<name>A0A5E4MZZ0_9HEMI</name>
<keyword evidence="8 11" id="KW-0243">Dynein</keyword>
<dbReference type="GO" id="GO:0000226">
    <property type="term" value="P:microtubule cytoskeleton organization"/>
    <property type="evidence" value="ECO:0007669"/>
    <property type="project" value="TreeGrafter"/>
</dbReference>
<dbReference type="SUPFAM" id="SSF52540">
    <property type="entry name" value="P-loop containing nucleoside triphosphate hydrolases"/>
    <property type="match status" value="1"/>
</dbReference>
<feature type="compositionally biased region" description="Polar residues" evidence="12">
    <location>
        <begin position="365"/>
        <end position="374"/>
    </location>
</feature>
<evidence type="ECO:0000256" key="10">
    <source>
        <dbReference type="ARBA" id="ARBA00023212"/>
    </source>
</evidence>
<feature type="region of interest" description="Disordered" evidence="12">
    <location>
        <begin position="359"/>
        <end position="387"/>
    </location>
</feature>
<keyword evidence="6 11" id="KW-0547">Nucleotide-binding</keyword>
<comment type="similarity">
    <text evidence="2 11">Belongs to the dynein light intermediate chain family.</text>
</comment>
<evidence type="ECO:0000256" key="8">
    <source>
        <dbReference type="ARBA" id="ARBA00023017"/>
    </source>
</evidence>
<evidence type="ECO:0000256" key="7">
    <source>
        <dbReference type="ARBA" id="ARBA00022840"/>
    </source>
</evidence>
<keyword evidence="5 11" id="KW-0493">Microtubule</keyword>
<evidence type="ECO:0000256" key="3">
    <source>
        <dbReference type="ARBA" id="ARBA00022448"/>
    </source>
</evidence>
<dbReference type="EMBL" id="CABPRJ010001459">
    <property type="protein sequence ID" value="VVC37964.1"/>
    <property type="molecule type" value="Genomic_DNA"/>
</dbReference>
<evidence type="ECO:0000256" key="6">
    <source>
        <dbReference type="ARBA" id="ARBA00022741"/>
    </source>
</evidence>
<dbReference type="Gene3D" id="3.40.50.300">
    <property type="entry name" value="P-loop containing nucleotide triphosphate hydrolases"/>
    <property type="match status" value="1"/>
</dbReference>
<comment type="subunit">
    <text evidence="11">Homodimer. The cytoplasmic dynein 1 complex consists of two catalytic heavy chains (HCs) and a number of non-catalytic subunits presented by intermediate chains (ICs).</text>
</comment>
<reference evidence="13 14" key="1">
    <citation type="submission" date="2019-08" db="EMBL/GenBank/DDBJ databases">
        <authorList>
            <person name="Alioto T."/>
            <person name="Alioto T."/>
            <person name="Gomez Garrido J."/>
        </authorList>
    </citation>
    <scope>NUCLEOTIDE SEQUENCE [LARGE SCALE GENOMIC DNA]</scope>
</reference>
<dbReference type="GO" id="GO:0005524">
    <property type="term" value="F:ATP binding"/>
    <property type="evidence" value="ECO:0007669"/>
    <property type="project" value="UniProtKB-KW"/>
</dbReference>
<evidence type="ECO:0000256" key="4">
    <source>
        <dbReference type="ARBA" id="ARBA00022490"/>
    </source>
</evidence>
<keyword evidence="7 11" id="KW-0067">ATP-binding</keyword>
<keyword evidence="4 11" id="KW-0963">Cytoplasm</keyword>
<gene>
    <name evidence="13" type="ORF">CINCED_3A008454</name>
</gene>